<organism evidence="1">
    <name type="scientific">uncultured Thermomicrobiales bacterium</name>
    <dbReference type="NCBI Taxonomy" id="1645740"/>
    <lineage>
        <taxon>Bacteria</taxon>
        <taxon>Pseudomonadati</taxon>
        <taxon>Thermomicrobiota</taxon>
        <taxon>Thermomicrobia</taxon>
        <taxon>Thermomicrobiales</taxon>
        <taxon>environmental samples</taxon>
    </lineage>
</organism>
<dbReference type="AlphaFoldDB" id="A0A6J4UIZ6"/>
<dbReference type="EMBL" id="CADCWJ010000222">
    <property type="protein sequence ID" value="CAA9552156.1"/>
    <property type="molecule type" value="Genomic_DNA"/>
</dbReference>
<evidence type="ECO:0000313" key="1">
    <source>
        <dbReference type="EMBL" id="CAA9552156.1"/>
    </source>
</evidence>
<proteinExistence type="predicted"/>
<sequence>MKTSIRNHGGGIPSRYVHHQREVQPGEPLALERGVLKWYEVFRRGEEPAGDLDATARAAVTDIVRSESFPLQYGVGFVILHHSTASDYLIACCWHQIQELWHAILVRPADGSADFRQEWPSQTSASFCVWEMAPMWHERNAWERYLNSSRDDDAMRAYLTDQLTGST</sequence>
<reference evidence="1" key="1">
    <citation type="submission" date="2020-02" db="EMBL/GenBank/DDBJ databases">
        <authorList>
            <person name="Meier V. D."/>
        </authorList>
    </citation>
    <scope>NUCLEOTIDE SEQUENCE</scope>
    <source>
        <strain evidence="1">AVDCRST_MAG87</strain>
    </source>
</reference>
<accession>A0A6J4UIZ6</accession>
<name>A0A6J4UIZ6_9BACT</name>
<protein>
    <submittedName>
        <fullName evidence="1">Uncharacterized protein</fullName>
    </submittedName>
</protein>
<gene>
    <name evidence="1" type="ORF">AVDCRST_MAG87-948</name>
</gene>